<dbReference type="EMBL" id="BPQI01000126">
    <property type="protein sequence ID" value="GJD57938.1"/>
    <property type="molecule type" value="Genomic_DNA"/>
</dbReference>
<protein>
    <submittedName>
        <fullName evidence="3">Uncharacterized protein</fullName>
    </submittedName>
</protein>
<keyword evidence="5" id="KW-1185">Reference proteome</keyword>
<name>A0A564FZ36_9HYPH</name>
<reference evidence="2" key="2">
    <citation type="journal article" date="2021" name="Front. Microbiol.">
        <title>Comprehensive Comparative Genomics and Phenotyping of Methylobacterium Species.</title>
        <authorList>
            <person name="Alessa O."/>
            <person name="Ogura Y."/>
            <person name="Fujitani Y."/>
            <person name="Takami H."/>
            <person name="Hayashi T."/>
            <person name="Sahin N."/>
            <person name="Tani A."/>
        </authorList>
    </citation>
    <scope>NUCLEOTIDE SEQUENCE</scope>
    <source>
        <strain evidence="2">DSM 22415</strain>
    </source>
</reference>
<gene>
    <name evidence="2" type="ORF">IFDJLNFL_3851</name>
    <name evidence="3" type="ORF">MTDSW087_03126</name>
</gene>
<dbReference type="AlphaFoldDB" id="A0A564FZ36"/>
<evidence type="ECO:0000313" key="3">
    <source>
        <dbReference type="EMBL" id="VUF13423.1"/>
    </source>
</evidence>
<dbReference type="Proteomes" id="UP000401717">
    <property type="component" value="Unassembled WGS sequence"/>
</dbReference>
<evidence type="ECO:0000313" key="2">
    <source>
        <dbReference type="EMBL" id="GJD57938.1"/>
    </source>
</evidence>
<reference evidence="2" key="3">
    <citation type="submission" date="2021-08" db="EMBL/GenBank/DDBJ databases">
        <authorList>
            <person name="Tani A."/>
            <person name="Ola A."/>
            <person name="Ogura Y."/>
            <person name="Katsura K."/>
            <person name="Hayashi T."/>
        </authorList>
    </citation>
    <scope>NUCLEOTIDE SEQUENCE</scope>
    <source>
        <strain evidence="2">DSM 22415</strain>
    </source>
</reference>
<proteinExistence type="predicted"/>
<accession>A0A564FZ36</accession>
<evidence type="ECO:0000256" key="1">
    <source>
        <dbReference type="SAM" id="MobiDB-lite"/>
    </source>
</evidence>
<organism evidence="3 4">
    <name type="scientific">Methylobacterium dankookense</name>
    <dbReference type="NCBI Taxonomy" id="560405"/>
    <lineage>
        <taxon>Bacteria</taxon>
        <taxon>Pseudomonadati</taxon>
        <taxon>Pseudomonadota</taxon>
        <taxon>Alphaproteobacteria</taxon>
        <taxon>Hyphomicrobiales</taxon>
        <taxon>Methylobacteriaceae</taxon>
        <taxon>Methylobacterium</taxon>
    </lineage>
</organism>
<feature type="compositionally biased region" description="Low complexity" evidence="1">
    <location>
        <begin position="1"/>
        <end position="15"/>
    </location>
</feature>
<evidence type="ECO:0000313" key="5">
    <source>
        <dbReference type="Proteomes" id="UP001055303"/>
    </source>
</evidence>
<evidence type="ECO:0000313" key="4">
    <source>
        <dbReference type="Proteomes" id="UP000401717"/>
    </source>
</evidence>
<dbReference type="EMBL" id="CABFVH010000019">
    <property type="protein sequence ID" value="VUF13423.1"/>
    <property type="molecule type" value="Genomic_DNA"/>
</dbReference>
<feature type="compositionally biased region" description="Basic and acidic residues" evidence="1">
    <location>
        <begin position="156"/>
        <end position="168"/>
    </location>
</feature>
<reference evidence="3 4" key="1">
    <citation type="submission" date="2019-06" db="EMBL/GenBank/DDBJ databases">
        <authorList>
            <person name="Rodrigo-Torres L."/>
            <person name="Arahal R. D."/>
            <person name="Lucena T."/>
        </authorList>
    </citation>
    <scope>NUCLEOTIDE SEQUENCE [LARGE SCALE GENOMIC DNA]</scope>
    <source>
        <strain evidence="3 4">SW08-7</strain>
    </source>
</reference>
<feature type="region of interest" description="Disordered" evidence="1">
    <location>
        <begin position="1"/>
        <end position="32"/>
    </location>
</feature>
<feature type="region of interest" description="Disordered" evidence="1">
    <location>
        <begin position="122"/>
        <end position="168"/>
    </location>
</feature>
<sequence length="168" mass="17033">MIPSPTQPTAATEPADPAPRAPAFRAGGRTARTKPAEVVLVCRKCAKRVGLSRKEALRLAKRAAKAMTKAAAKTADARSGAGAPRKAKVVETGCLGPCPKRLLAVATGASLAVGRVALLDPRADPPASLPDFGPNGALPAPAEAGVRSGEHGSAPDPHHDRPDAPIPT</sequence>
<feature type="compositionally biased region" description="Low complexity" evidence="1">
    <location>
        <begin position="21"/>
        <end position="30"/>
    </location>
</feature>
<dbReference type="Proteomes" id="UP001055303">
    <property type="component" value="Unassembled WGS sequence"/>
</dbReference>